<evidence type="ECO:0000256" key="5">
    <source>
        <dbReference type="PROSITE-ProRule" id="PRU00108"/>
    </source>
</evidence>
<dbReference type="SMART" id="SM00389">
    <property type="entry name" value="HOX"/>
    <property type="match status" value="1"/>
</dbReference>
<accession>L7MBN3</accession>
<name>L7MBN3_RHIPC</name>
<dbReference type="PANTHER" id="PTHR24329">
    <property type="entry name" value="HOMEOBOX PROTEIN ARISTALESS"/>
    <property type="match status" value="1"/>
</dbReference>
<keyword evidence="3 5" id="KW-0371">Homeobox</keyword>
<feature type="DNA-binding region" description="Homeobox" evidence="5">
    <location>
        <begin position="25"/>
        <end position="75"/>
    </location>
</feature>
<dbReference type="AlphaFoldDB" id="L7MBN3"/>
<evidence type="ECO:0000313" key="9">
    <source>
        <dbReference type="EMBL" id="JAA61651.1"/>
    </source>
</evidence>
<proteinExistence type="evidence at transcript level"/>
<reference evidence="9" key="1">
    <citation type="submission" date="2012-11" db="EMBL/GenBank/DDBJ databases">
        <authorList>
            <person name="Lucero-Rivera Y.E."/>
            <person name="Tovar-Ramirez D."/>
        </authorList>
    </citation>
    <scope>NUCLEOTIDE SEQUENCE</scope>
    <source>
        <tissue evidence="9">Salivary gland</tissue>
    </source>
</reference>
<dbReference type="EMBL" id="GACK01003383">
    <property type="protein sequence ID" value="JAA61651.1"/>
    <property type="molecule type" value="mRNA"/>
</dbReference>
<dbReference type="SUPFAM" id="SSF46689">
    <property type="entry name" value="Homeodomain-like"/>
    <property type="match status" value="1"/>
</dbReference>
<reference evidence="9" key="2">
    <citation type="journal article" date="2015" name="J. Proteomics">
        <title>Sexual differences in the sialomes of the zebra tick, Rhipicephalus pulchellus.</title>
        <authorList>
            <person name="Tan A.W."/>
            <person name="Francischetti I.M."/>
            <person name="Slovak M."/>
            <person name="Kini R.M."/>
            <person name="Ribeiro J.M."/>
        </authorList>
    </citation>
    <scope>NUCLEOTIDE SEQUENCE</scope>
    <source>
        <tissue evidence="9">Salivary gland</tissue>
    </source>
</reference>
<dbReference type="PANTHER" id="PTHR24329:SF543">
    <property type="entry name" value="FI01017P-RELATED"/>
    <property type="match status" value="1"/>
</dbReference>
<dbReference type="PROSITE" id="PS00027">
    <property type="entry name" value="HOMEOBOX_1"/>
    <property type="match status" value="1"/>
</dbReference>
<evidence type="ECO:0000259" key="8">
    <source>
        <dbReference type="PROSITE" id="PS50071"/>
    </source>
</evidence>
<dbReference type="InterPro" id="IPR017970">
    <property type="entry name" value="Homeobox_CS"/>
</dbReference>
<comment type="subcellular location">
    <subcellularLocation>
        <location evidence="1 5 6">Nucleus</location>
    </subcellularLocation>
</comment>
<evidence type="ECO:0000256" key="4">
    <source>
        <dbReference type="ARBA" id="ARBA00023242"/>
    </source>
</evidence>
<evidence type="ECO:0000256" key="1">
    <source>
        <dbReference type="ARBA" id="ARBA00004123"/>
    </source>
</evidence>
<dbReference type="InterPro" id="IPR050649">
    <property type="entry name" value="Paired_Homeobox_TFs"/>
</dbReference>
<dbReference type="InterPro" id="IPR001356">
    <property type="entry name" value="HD"/>
</dbReference>
<feature type="region of interest" description="Disordered" evidence="7">
    <location>
        <begin position="1"/>
        <end position="20"/>
    </location>
</feature>
<keyword evidence="2 5" id="KW-0238">DNA-binding</keyword>
<dbReference type="CDD" id="cd00086">
    <property type="entry name" value="homeodomain"/>
    <property type="match status" value="1"/>
</dbReference>
<evidence type="ECO:0000256" key="6">
    <source>
        <dbReference type="RuleBase" id="RU000682"/>
    </source>
</evidence>
<evidence type="ECO:0000256" key="3">
    <source>
        <dbReference type="ARBA" id="ARBA00023155"/>
    </source>
</evidence>
<evidence type="ECO:0000256" key="2">
    <source>
        <dbReference type="ARBA" id="ARBA00023125"/>
    </source>
</evidence>
<dbReference type="Pfam" id="PF00046">
    <property type="entry name" value="Homeodomain"/>
    <property type="match status" value="1"/>
</dbReference>
<dbReference type="GO" id="GO:0005634">
    <property type="term" value="C:nucleus"/>
    <property type="evidence" value="ECO:0007669"/>
    <property type="project" value="UniProtKB-SubCell"/>
</dbReference>
<feature type="non-terminal residue" evidence="9">
    <location>
        <position position="1"/>
    </location>
</feature>
<dbReference type="GO" id="GO:0000981">
    <property type="term" value="F:DNA-binding transcription factor activity, RNA polymerase II-specific"/>
    <property type="evidence" value="ECO:0007669"/>
    <property type="project" value="InterPro"/>
</dbReference>
<dbReference type="PROSITE" id="PS50071">
    <property type="entry name" value="HOMEOBOX_2"/>
    <property type="match status" value="1"/>
</dbReference>
<dbReference type="InterPro" id="IPR009057">
    <property type="entry name" value="Homeodomain-like_sf"/>
</dbReference>
<evidence type="ECO:0000256" key="7">
    <source>
        <dbReference type="SAM" id="MobiDB-lite"/>
    </source>
</evidence>
<keyword evidence="4 5" id="KW-0539">Nucleus</keyword>
<dbReference type="GO" id="GO:0000977">
    <property type="term" value="F:RNA polymerase II transcription regulatory region sequence-specific DNA binding"/>
    <property type="evidence" value="ECO:0007669"/>
    <property type="project" value="TreeGrafter"/>
</dbReference>
<feature type="domain" description="Homeobox" evidence="8">
    <location>
        <begin position="23"/>
        <end position="74"/>
    </location>
</feature>
<protein>
    <submittedName>
        <fullName evidence="9">Putative homeodomain-containing protein</fullName>
    </submittedName>
</protein>
<sequence length="84" mass="9708">AIAGPSNYHPDKQQSTPSHGRYFTSYQKDQLMKAFIMNAYPDTTCQRSLALQLGLTTEQVKVWFANKRTRDRKKALVFPNLQLF</sequence>
<dbReference type="Gene3D" id="1.10.10.60">
    <property type="entry name" value="Homeodomain-like"/>
    <property type="match status" value="1"/>
</dbReference>
<organism evidence="9">
    <name type="scientific">Rhipicephalus pulchellus</name>
    <name type="common">Yellow backed tick</name>
    <name type="synonym">Dermacentor pulchellus</name>
    <dbReference type="NCBI Taxonomy" id="72859"/>
    <lineage>
        <taxon>Eukaryota</taxon>
        <taxon>Metazoa</taxon>
        <taxon>Ecdysozoa</taxon>
        <taxon>Arthropoda</taxon>
        <taxon>Chelicerata</taxon>
        <taxon>Arachnida</taxon>
        <taxon>Acari</taxon>
        <taxon>Parasitiformes</taxon>
        <taxon>Ixodida</taxon>
        <taxon>Ixodoidea</taxon>
        <taxon>Ixodidae</taxon>
        <taxon>Rhipicephalinae</taxon>
        <taxon>Rhipicephalus</taxon>
        <taxon>Rhipicephalus</taxon>
    </lineage>
</organism>